<proteinExistence type="predicted"/>
<keyword evidence="2" id="KW-1185">Reference proteome</keyword>
<organism evidence="1 2">
    <name type="scientific">Aduncisulcus paluster</name>
    <dbReference type="NCBI Taxonomy" id="2918883"/>
    <lineage>
        <taxon>Eukaryota</taxon>
        <taxon>Metamonada</taxon>
        <taxon>Carpediemonas-like organisms</taxon>
        <taxon>Aduncisulcus</taxon>
    </lineage>
</organism>
<name>A0ABQ5JTU5_9EUKA</name>
<protein>
    <submittedName>
        <fullName evidence="1">Uncharacterized protein</fullName>
    </submittedName>
</protein>
<dbReference type="Proteomes" id="UP001057375">
    <property type="component" value="Unassembled WGS sequence"/>
</dbReference>
<comment type="caution">
    <text evidence="1">The sequence shown here is derived from an EMBL/GenBank/DDBJ whole genome shotgun (WGS) entry which is preliminary data.</text>
</comment>
<feature type="non-terminal residue" evidence="1">
    <location>
        <position position="1"/>
    </location>
</feature>
<evidence type="ECO:0000313" key="1">
    <source>
        <dbReference type="EMBL" id="GKT16413.1"/>
    </source>
</evidence>
<gene>
    <name evidence="1" type="ORF">ADUPG1_004134</name>
</gene>
<sequence length="91" mass="9211">EAGSLSGISSIDVILPGIMELSSLLVFFLSDTDVINLLFASFLISFSTSLSKPSPITGVVICITGGLCLSCVGADGTDGSVALIRGVSDEV</sequence>
<reference evidence="1" key="1">
    <citation type="submission" date="2022-03" db="EMBL/GenBank/DDBJ databases">
        <title>Draft genome sequence of Aduncisulcus paluster, a free-living microaerophilic Fornicata.</title>
        <authorList>
            <person name="Yuyama I."/>
            <person name="Kume K."/>
            <person name="Tamura T."/>
            <person name="Inagaki Y."/>
            <person name="Hashimoto T."/>
        </authorList>
    </citation>
    <scope>NUCLEOTIDE SEQUENCE</scope>
    <source>
        <strain evidence="1">NY0171</strain>
    </source>
</reference>
<dbReference type="EMBL" id="BQXS01005974">
    <property type="protein sequence ID" value="GKT16413.1"/>
    <property type="molecule type" value="Genomic_DNA"/>
</dbReference>
<accession>A0ABQ5JTU5</accession>
<evidence type="ECO:0000313" key="2">
    <source>
        <dbReference type="Proteomes" id="UP001057375"/>
    </source>
</evidence>